<accession>A0A6G0W3Q4</accession>
<dbReference type="InterPro" id="IPR011992">
    <property type="entry name" value="EF-hand-dom_pair"/>
</dbReference>
<dbReference type="InterPro" id="IPR002048">
    <property type="entry name" value="EF_hand_dom"/>
</dbReference>
<dbReference type="Proteomes" id="UP000481153">
    <property type="component" value="Unassembled WGS sequence"/>
</dbReference>
<keyword evidence="4" id="KW-1185">Reference proteome</keyword>
<dbReference type="EMBL" id="VJMJ01000367">
    <property type="protein sequence ID" value="KAF0721748.1"/>
    <property type="molecule type" value="Genomic_DNA"/>
</dbReference>
<proteinExistence type="predicted"/>
<sequence>MGHDLSKQANRLSIAAVSHITQFDRDDLLELRSAFERTTAGKPSPVKKPSVSGKERVEPNLSREEFNAALESVDFHDSDRAIFDRLFTMLDKTGDDVINSREFLVGVAPLVKGMTNTNGD</sequence>
<dbReference type="VEuPathDB" id="FungiDB:AeMF1_020435"/>
<evidence type="ECO:0000313" key="3">
    <source>
        <dbReference type="EMBL" id="KAF0721748.1"/>
    </source>
</evidence>
<protein>
    <recommendedName>
        <fullName evidence="2">EF-hand domain-containing protein</fullName>
    </recommendedName>
</protein>
<dbReference type="SUPFAM" id="SSF47473">
    <property type="entry name" value="EF-hand"/>
    <property type="match status" value="1"/>
</dbReference>
<dbReference type="AlphaFoldDB" id="A0A6G0W3Q4"/>
<feature type="domain" description="EF-hand" evidence="2">
    <location>
        <begin position="78"/>
        <end position="113"/>
    </location>
</feature>
<reference evidence="3 4" key="1">
    <citation type="submission" date="2019-07" db="EMBL/GenBank/DDBJ databases">
        <title>Genomics analysis of Aphanomyces spp. identifies a new class of oomycete effector associated with host adaptation.</title>
        <authorList>
            <person name="Gaulin E."/>
        </authorList>
    </citation>
    <scope>NUCLEOTIDE SEQUENCE [LARGE SCALE GENOMIC DNA]</scope>
    <source>
        <strain evidence="3 4">ATCC 201684</strain>
    </source>
</reference>
<dbReference type="Gene3D" id="1.10.238.10">
    <property type="entry name" value="EF-hand"/>
    <property type="match status" value="1"/>
</dbReference>
<evidence type="ECO:0000313" key="4">
    <source>
        <dbReference type="Proteomes" id="UP000481153"/>
    </source>
</evidence>
<feature type="region of interest" description="Disordered" evidence="1">
    <location>
        <begin position="36"/>
        <end position="59"/>
    </location>
</feature>
<evidence type="ECO:0000256" key="1">
    <source>
        <dbReference type="SAM" id="MobiDB-lite"/>
    </source>
</evidence>
<name>A0A6G0W3Q4_9STRA</name>
<evidence type="ECO:0000259" key="2">
    <source>
        <dbReference type="PROSITE" id="PS50222"/>
    </source>
</evidence>
<gene>
    <name evidence="3" type="ORF">Ae201684_018926</name>
</gene>
<dbReference type="GO" id="GO:0005509">
    <property type="term" value="F:calcium ion binding"/>
    <property type="evidence" value="ECO:0007669"/>
    <property type="project" value="InterPro"/>
</dbReference>
<organism evidence="3 4">
    <name type="scientific">Aphanomyces euteiches</name>
    <dbReference type="NCBI Taxonomy" id="100861"/>
    <lineage>
        <taxon>Eukaryota</taxon>
        <taxon>Sar</taxon>
        <taxon>Stramenopiles</taxon>
        <taxon>Oomycota</taxon>
        <taxon>Saprolegniomycetes</taxon>
        <taxon>Saprolegniales</taxon>
        <taxon>Verrucalvaceae</taxon>
        <taxon>Aphanomyces</taxon>
    </lineage>
</organism>
<comment type="caution">
    <text evidence="3">The sequence shown here is derived from an EMBL/GenBank/DDBJ whole genome shotgun (WGS) entry which is preliminary data.</text>
</comment>
<dbReference type="PROSITE" id="PS50222">
    <property type="entry name" value="EF_HAND_2"/>
    <property type="match status" value="1"/>
</dbReference>